<dbReference type="EMBL" id="DSEU01000069">
    <property type="protein sequence ID" value="HEM67807.1"/>
    <property type="molecule type" value="Genomic_DNA"/>
</dbReference>
<proteinExistence type="predicted"/>
<sequence length="556" mass="62339">MAYAERHSPLLSQYTGFAIHGMAMLRTLLSQLNLNASYNEIDSRTAQKILGLIYSRGDLAMFTGSLQLRILKLYSGKGFLLSEEDVASALLAVAKSLGVNIDNISCDSAISKLIVNTYYDYEFCPYNVTDMDEFIDYVMYLDKNFSLSIATSVVSKLLILKLLYLNKVSVDPGLFFNLYNELLYNESLVTALFISSFTTYRMPKIMNSSTSNTMTSTIKLLGESSNAVTSIESFEKLVYNTLLILERHAADNIRPSDILTAIFITLSSNPSRILEIMNSSSITSVGYGGGAIGENPEWVEYHDNGAYVSQFIQNVIIEIDKNTSSYFSTGVVGQGTALKSSDSRQSDVHYTPAKEPRQRISISIEGFRRKTKVVEDVIAKSNAVMIMGMTSKNSNETMILHHVITIAGENTALNHELAALILLIPFTTVIIFRKRLFAILSRSTSTAHRLLAESGKTKNSNPLYLDKRYLVLKKFWDIMTGLARGRGISIEACNTHREVLEGLKRSNIDGNAIKLIEKATLKYEIIRYAGRWEKENLEFLNSMLIELEKRWLDNVR</sequence>
<organism evidence="1">
    <name type="scientific">Ignisphaera aggregans</name>
    <dbReference type="NCBI Taxonomy" id="334771"/>
    <lineage>
        <taxon>Archaea</taxon>
        <taxon>Thermoproteota</taxon>
        <taxon>Thermoprotei</taxon>
        <taxon>Desulfurococcales</taxon>
        <taxon>Desulfurococcaceae</taxon>
        <taxon>Ignisphaera</taxon>
    </lineage>
</organism>
<dbReference type="AlphaFoldDB" id="A0A7J2U646"/>
<protein>
    <recommendedName>
        <fullName evidence="2">DUF4129 domain-containing protein</fullName>
    </recommendedName>
</protein>
<evidence type="ECO:0008006" key="2">
    <source>
        <dbReference type="Google" id="ProtNLM"/>
    </source>
</evidence>
<evidence type="ECO:0000313" key="1">
    <source>
        <dbReference type="EMBL" id="HEM67807.1"/>
    </source>
</evidence>
<accession>A0A7J2U646</accession>
<name>A0A7J2U646_9CREN</name>
<reference evidence="1" key="1">
    <citation type="journal article" date="2020" name="mSystems">
        <title>Genome- and Community-Level Interaction Insights into Carbon Utilization and Element Cycling Functions of Hydrothermarchaeota in Hydrothermal Sediment.</title>
        <authorList>
            <person name="Zhou Z."/>
            <person name="Liu Y."/>
            <person name="Xu W."/>
            <person name="Pan J."/>
            <person name="Luo Z.H."/>
            <person name="Li M."/>
        </authorList>
    </citation>
    <scope>NUCLEOTIDE SEQUENCE [LARGE SCALE GENOMIC DNA]</scope>
    <source>
        <strain evidence="1">SpSt-125</strain>
    </source>
</reference>
<comment type="caution">
    <text evidence="1">The sequence shown here is derived from an EMBL/GenBank/DDBJ whole genome shotgun (WGS) entry which is preliminary data.</text>
</comment>
<gene>
    <name evidence="1" type="ORF">ENO26_09645</name>
</gene>